<dbReference type="Proteomes" id="UP000199032">
    <property type="component" value="Unassembled WGS sequence"/>
</dbReference>
<sequence>MKIFRKRLLVVHHAHWNPIFVIGRSATVLISLLFLAVVGCAGSDEQEQTMNTTHAGMAVSLAWDSVKDSSVVGYYIHYGKRSPNQPGSCAYDHKLFMATSHGTVPNLDPGLTYYFAVSAFNGLDSSCSNEVFTRTAQIDCCPS</sequence>
<dbReference type="InterPro" id="IPR036116">
    <property type="entry name" value="FN3_sf"/>
</dbReference>
<gene>
    <name evidence="2" type="ORF">COMA1_30100</name>
</gene>
<dbReference type="CDD" id="cd00063">
    <property type="entry name" value="FN3"/>
    <property type="match status" value="1"/>
</dbReference>
<dbReference type="SUPFAM" id="SSF49265">
    <property type="entry name" value="Fibronectin type III"/>
    <property type="match status" value="1"/>
</dbReference>
<evidence type="ECO:0000313" key="2">
    <source>
        <dbReference type="EMBL" id="CUS36522.1"/>
    </source>
</evidence>
<dbReference type="EMBL" id="CZQA01000009">
    <property type="protein sequence ID" value="CUS36522.1"/>
    <property type="molecule type" value="Genomic_DNA"/>
</dbReference>
<accession>A0A0S4LII5</accession>
<name>A0A0S4LII5_9BACT</name>
<proteinExistence type="predicted"/>
<evidence type="ECO:0000313" key="3">
    <source>
        <dbReference type="Proteomes" id="UP000199032"/>
    </source>
</evidence>
<feature type="domain" description="Fibronectin type-III" evidence="1">
    <location>
        <begin position="41"/>
        <end position="139"/>
    </location>
</feature>
<dbReference type="Gene3D" id="2.60.40.10">
    <property type="entry name" value="Immunoglobulins"/>
    <property type="match status" value="1"/>
</dbReference>
<keyword evidence="3" id="KW-1185">Reference proteome</keyword>
<dbReference type="STRING" id="1742972.COMA1_30100"/>
<dbReference type="RefSeq" id="WP_141654334.1">
    <property type="nucleotide sequence ID" value="NZ_CZQA01000009.1"/>
</dbReference>
<evidence type="ECO:0000259" key="1">
    <source>
        <dbReference type="PROSITE" id="PS50853"/>
    </source>
</evidence>
<dbReference type="AlphaFoldDB" id="A0A0S4LII5"/>
<dbReference type="PROSITE" id="PS50853">
    <property type="entry name" value="FN3"/>
    <property type="match status" value="1"/>
</dbReference>
<reference evidence="2 3" key="1">
    <citation type="submission" date="2015-10" db="EMBL/GenBank/DDBJ databases">
        <authorList>
            <person name="Gilbert D.G."/>
        </authorList>
    </citation>
    <scope>NUCLEOTIDE SEQUENCE [LARGE SCALE GENOMIC DNA]</scope>
    <source>
        <strain evidence="2">COMA1</strain>
    </source>
</reference>
<dbReference type="OrthoDB" id="9803398at2"/>
<dbReference type="InterPro" id="IPR013783">
    <property type="entry name" value="Ig-like_fold"/>
</dbReference>
<organism evidence="2 3">
    <name type="scientific">Candidatus Nitrospira nitrosa</name>
    <dbReference type="NCBI Taxonomy" id="1742972"/>
    <lineage>
        <taxon>Bacteria</taxon>
        <taxon>Pseudomonadati</taxon>
        <taxon>Nitrospirota</taxon>
        <taxon>Nitrospiria</taxon>
        <taxon>Nitrospirales</taxon>
        <taxon>Nitrospiraceae</taxon>
        <taxon>Nitrospira</taxon>
    </lineage>
</organism>
<protein>
    <recommendedName>
        <fullName evidence="1">Fibronectin type-III domain-containing protein</fullName>
    </recommendedName>
</protein>
<dbReference type="InterPro" id="IPR003961">
    <property type="entry name" value="FN3_dom"/>
</dbReference>